<evidence type="ECO:0000256" key="10">
    <source>
        <dbReference type="ARBA" id="ARBA00023180"/>
    </source>
</evidence>
<accession>A0ABM5F089</accession>
<name>A0ABM5F089_9SAUR</name>
<keyword evidence="15" id="KW-1185">Reference proteome</keyword>
<comment type="similarity">
    <text evidence="2 13">Belongs to the tweety family.</text>
</comment>
<evidence type="ECO:0000256" key="9">
    <source>
        <dbReference type="ARBA" id="ARBA00023173"/>
    </source>
</evidence>
<evidence type="ECO:0000256" key="4">
    <source>
        <dbReference type="ARBA" id="ARBA00022475"/>
    </source>
</evidence>
<protein>
    <recommendedName>
        <fullName evidence="13">Protein tweety homolog</fullName>
    </recommendedName>
</protein>
<feature type="transmembrane region" description="Helical" evidence="13">
    <location>
        <begin position="216"/>
        <end position="237"/>
    </location>
</feature>
<keyword evidence="9 13" id="KW-0869">Chloride channel</keyword>
<keyword evidence="3 13" id="KW-0813">Transport</keyword>
<dbReference type="Pfam" id="PF04906">
    <property type="entry name" value="Tweety"/>
    <property type="match status" value="1"/>
</dbReference>
<evidence type="ECO:0000256" key="13">
    <source>
        <dbReference type="RuleBase" id="RU361114"/>
    </source>
</evidence>
<keyword evidence="4" id="KW-1003">Cell membrane</keyword>
<evidence type="ECO:0000313" key="16">
    <source>
        <dbReference type="RefSeq" id="XP_072838815.1"/>
    </source>
</evidence>
<dbReference type="PANTHER" id="PTHR12424:SF4">
    <property type="entry name" value="PROTEIN TWEETY HOMOLOG 3"/>
    <property type="match status" value="1"/>
</dbReference>
<dbReference type="Proteomes" id="UP001652642">
    <property type="component" value="Chromosome 13"/>
</dbReference>
<evidence type="ECO:0000256" key="7">
    <source>
        <dbReference type="ARBA" id="ARBA00023065"/>
    </source>
</evidence>
<dbReference type="RefSeq" id="XP_072838815.1">
    <property type="nucleotide sequence ID" value="XM_072982714.1"/>
</dbReference>
<evidence type="ECO:0000256" key="2">
    <source>
        <dbReference type="ARBA" id="ARBA00009849"/>
    </source>
</evidence>
<feature type="transmembrane region" description="Helical" evidence="13">
    <location>
        <begin position="48"/>
        <end position="73"/>
    </location>
</feature>
<evidence type="ECO:0000256" key="1">
    <source>
        <dbReference type="ARBA" id="ARBA00004651"/>
    </source>
</evidence>
<evidence type="ECO:0000256" key="14">
    <source>
        <dbReference type="SAM" id="MobiDB-lite"/>
    </source>
</evidence>
<keyword evidence="8 13" id="KW-0472">Membrane</keyword>
<feature type="transmembrane region" description="Helical" evidence="13">
    <location>
        <begin position="244"/>
        <end position="263"/>
    </location>
</feature>
<evidence type="ECO:0000256" key="3">
    <source>
        <dbReference type="ARBA" id="ARBA00022448"/>
    </source>
</evidence>
<keyword evidence="6 13" id="KW-1133">Transmembrane helix</keyword>
<organism evidence="15 16">
    <name type="scientific">Pogona vitticeps</name>
    <name type="common">central bearded dragon</name>
    <dbReference type="NCBI Taxonomy" id="103695"/>
    <lineage>
        <taxon>Eukaryota</taxon>
        <taxon>Metazoa</taxon>
        <taxon>Chordata</taxon>
        <taxon>Craniata</taxon>
        <taxon>Vertebrata</taxon>
        <taxon>Euteleostomi</taxon>
        <taxon>Lepidosauria</taxon>
        <taxon>Squamata</taxon>
        <taxon>Bifurcata</taxon>
        <taxon>Unidentata</taxon>
        <taxon>Episquamata</taxon>
        <taxon>Toxicofera</taxon>
        <taxon>Iguania</taxon>
        <taxon>Acrodonta</taxon>
        <taxon>Agamidae</taxon>
        <taxon>Amphibolurinae</taxon>
        <taxon>Pogona</taxon>
    </lineage>
</organism>
<gene>
    <name evidence="16" type="primary">TTYH3</name>
</gene>
<comment type="subcellular location">
    <subcellularLocation>
        <location evidence="1 13">Cell membrane</location>
        <topology evidence="1 13">Multi-pass membrane protein</topology>
    </subcellularLocation>
</comment>
<dbReference type="GeneID" id="110083734"/>
<feature type="transmembrane region" description="Helical" evidence="13">
    <location>
        <begin position="85"/>
        <end position="112"/>
    </location>
</feature>
<evidence type="ECO:0000256" key="11">
    <source>
        <dbReference type="ARBA" id="ARBA00023214"/>
    </source>
</evidence>
<reference evidence="16" key="1">
    <citation type="submission" date="2025-08" db="UniProtKB">
        <authorList>
            <consortium name="RefSeq"/>
        </authorList>
    </citation>
    <scope>IDENTIFICATION</scope>
</reference>
<comment type="function">
    <text evidence="13">Probable chloride channel.</text>
</comment>
<evidence type="ECO:0000256" key="12">
    <source>
        <dbReference type="ARBA" id="ARBA00023303"/>
    </source>
</evidence>
<feature type="transmembrane region" description="Helical" evidence="13">
    <location>
        <begin position="394"/>
        <end position="415"/>
    </location>
</feature>
<dbReference type="CDD" id="cd07912">
    <property type="entry name" value="Tweety_N"/>
    <property type="match status" value="1"/>
</dbReference>
<feature type="region of interest" description="Disordered" evidence="14">
    <location>
        <begin position="422"/>
        <end position="442"/>
    </location>
</feature>
<keyword evidence="12 13" id="KW-0407">Ion channel</keyword>
<keyword evidence="11 13" id="KW-0868">Chloride</keyword>
<sequence>MAAAAAAAGVSYSPPWWVTLLHRLPHFSLRWEAVEEDFRPEKTEYQQALLLLGGVALSCLALDLLFLLFYSFWLCCRHRKSEEQLNADCCCTAWCVIIATLVCSAGIAVGFYGNGETSDGIHRLTYSLRHANRTVSGVQDRVYETATALNKTAEANLGDLEIMFAKQTDYLHIVQKLQGLLDELVRQTTEIPFWKNDEVSLEDLAVHIDLYDWYRWLGYLGLLLFHVLICLLVLFGLIRNSKAILVSVCLLGVLALIVSWGSLGLELAVAVGSSDFCVNPDAFISRVVENNAVLTTDTLNYYLACSAGYPNPFQQKLSGSHKALVEMQDDVLELMKSAIKEYPASKEYLNRVQAVLNSTEINLQHLTALVDCRSLHLDYIQALTGFCYDSVEGLIYLVLFSFVTALMFSSIVCSVPHTWQQKRSSDDEGEDESTAQGNRQTHDNLYRVHMPSLYSCGSSYGSETSIPAAAHTVSNAPVTEYMSQNANFQNPRCENTPLIGRESPPPSLYLAAMDSSSHMSWQFKPSDSARTYW</sequence>
<evidence type="ECO:0000256" key="5">
    <source>
        <dbReference type="ARBA" id="ARBA00022692"/>
    </source>
</evidence>
<proteinExistence type="inferred from homology"/>
<keyword evidence="10" id="KW-0325">Glycoprotein</keyword>
<keyword evidence="5 13" id="KW-0812">Transmembrane</keyword>
<evidence type="ECO:0000256" key="8">
    <source>
        <dbReference type="ARBA" id="ARBA00023136"/>
    </source>
</evidence>
<keyword evidence="7 13" id="KW-0406">Ion transport</keyword>
<dbReference type="InterPro" id="IPR006990">
    <property type="entry name" value="Tweety"/>
</dbReference>
<dbReference type="PANTHER" id="PTHR12424">
    <property type="entry name" value="TWEETY-RELATED"/>
    <property type="match status" value="1"/>
</dbReference>
<evidence type="ECO:0000313" key="15">
    <source>
        <dbReference type="Proteomes" id="UP001652642"/>
    </source>
</evidence>
<evidence type="ECO:0000256" key="6">
    <source>
        <dbReference type="ARBA" id="ARBA00022989"/>
    </source>
</evidence>